<dbReference type="InterPro" id="IPR025877">
    <property type="entry name" value="MobA-like_NTP_Trfase"/>
</dbReference>
<sequence>MSTGGQFSFDAVVLAGGRAARMGGVAKPALTVAGHSLLARTVAAARAAGASRVIVAGPAVAGVEDVRWVREVPSFGGPVAGVAAALAQSTAPWAMILPADLIDPERAVAALTGQIPHADGACLVDDGGRTQWLTAIIRTAALRRRVAELGAGVRDAPARALHEGWDIALRPTAVAATDDVDTWDHLGEARRRFGARKEKTMSERTLPPEALEEWGRALRERFGLAEEDLPIGLILDLARDVANGVARPAAPFSAYVAGLVAGRAGGSPEQVRDAVAAITTLAEGWDGR</sequence>
<reference evidence="4 5" key="1">
    <citation type="submission" date="2019-03" db="EMBL/GenBank/DDBJ databases">
        <authorList>
            <person name="Dong K."/>
        </authorList>
    </citation>
    <scope>NUCLEOTIDE SEQUENCE [LARGE SCALE GENOMIC DNA]</scope>
    <source>
        <strain evidence="5">dk512</strain>
    </source>
</reference>
<keyword evidence="4" id="KW-0548">Nucleotidyltransferase</keyword>
<evidence type="ECO:0000256" key="1">
    <source>
        <dbReference type="ARBA" id="ARBA00022679"/>
    </source>
</evidence>
<dbReference type="Pfam" id="PF20058">
    <property type="entry name" value="DUF6457"/>
    <property type="match status" value="1"/>
</dbReference>
<keyword evidence="1" id="KW-0808">Transferase</keyword>
<name>A0ABX5SUD4_9MICO</name>
<organism evidence="4 5">
    <name type="scientific">Microbacterium wangchenii</name>
    <dbReference type="NCBI Taxonomy" id="2541726"/>
    <lineage>
        <taxon>Bacteria</taxon>
        <taxon>Bacillati</taxon>
        <taxon>Actinomycetota</taxon>
        <taxon>Actinomycetes</taxon>
        <taxon>Micrococcales</taxon>
        <taxon>Microbacteriaceae</taxon>
        <taxon>Microbacterium</taxon>
    </lineage>
</organism>
<dbReference type="SUPFAM" id="SSF53448">
    <property type="entry name" value="Nucleotide-diphospho-sugar transferases"/>
    <property type="match status" value="1"/>
</dbReference>
<dbReference type="PANTHER" id="PTHR19136">
    <property type="entry name" value="MOLYBDENUM COFACTOR GUANYLYLTRANSFERASE"/>
    <property type="match status" value="1"/>
</dbReference>
<feature type="domain" description="DUF6457" evidence="3">
    <location>
        <begin position="207"/>
        <end position="286"/>
    </location>
</feature>
<accession>A0ABX5SUD4</accession>
<keyword evidence="5" id="KW-1185">Reference proteome</keyword>
<dbReference type="GO" id="GO:0016779">
    <property type="term" value="F:nucleotidyltransferase activity"/>
    <property type="evidence" value="ECO:0007669"/>
    <property type="project" value="UniProtKB-KW"/>
</dbReference>
<proteinExistence type="predicted"/>
<evidence type="ECO:0000259" key="2">
    <source>
        <dbReference type="Pfam" id="PF12804"/>
    </source>
</evidence>
<dbReference type="EMBL" id="CP038266">
    <property type="protein sequence ID" value="QBR88762.1"/>
    <property type="molecule type" value="Genomic_DNA"/>
</dbReference>
<evidence type="ECO:0000313" key="5">
    <source>
        <dbReference type="Proteomes" id="UP000295748"/>
    </source>
</evidence>
<dbReference type="Pfam" id="PF12804">
    <property type="entry name" value="NTP_transf_3"/>
    <property type="match status" value="1"/>
</dbReference>
<protein>
    <submittedName>
        <fullName evidence="4">Molybdenum cofactor guanylyltransferase</fullName>
    </submittedName>
</protein>
<gene>
    <name evidence="4" type="ORF">E4K62_08680</name>
</gene>
<dbReference type="RefSeq" id="WP_135066292.1">
    <property type="nucleotide sequence ID" value="NZ_CP038266.1"/>
</dbReference>
<dbReference type="InterPro" id="IPR045598">
    <property type="entry name" value="DUF6457"/>
</dbReference>
<evidence type="ECO:0000313" key="4">
    <source>
        <dbReference type="EMBL" id="QBR88762.1"/>
    </source>
</evidence>
<feature type="domain" description="MobA-like NTP transferase" evidence="2">
    <location>
        <begin position="11"/>
        <end position="151"/>
    </location>
</feature>
<dbReference type="PANTHER" id="PTHR19136:SF81">
    <property type="entry name" value="MOLYBDENUM COFACTOR GUANYLYLTRANSFERASE"/>
    <property type="match status" value="1"/>
</dbReference>
<dbReference type="InterPro" id="IPR029044">
    <property type="entry name" value="Nucleotide-diphossugar_trans"/>
</dbReference>
<dbReference type="Gene3D" id="3.90.550.10">
    <property type="entry name" value="Spore Coat Polysaccharide Biosynthesis Protein SpsA, Chain A"/>
    <property type="match status" value="1"/>
</dbReference>
<dbReference type="Proteomes" id="UP000295748">
    <property type="component" value="Chromosome"/>
</dbReference>
<evidence type="ECO:0000259" key="3">
    <source>
        <dbReference type="Pfam" id="PF20058"/>
    </source>
</evidence>